<dbReference type="PRINTS" id="PR00364">
    <property type="entry name" value="DISEASERSIST"/>
</dbReference>
<evidence type="ECO:0000259" key="2">
    <source>
        <dbReference type="Pfam" id="PF13401"/>
    </source>
</evidence>
<dbReference type="EMBL" id="JBIRGQ010000008">
    <property type="protein sequence ID" value="MFH8550705.1"/>
    <property type="molecule type" value="Genomic_DNA"/>
</dbReference>
<dbReference type="Pfam" id="PF13401">
    <property type="entry name" value="AAA_22"/>
    <property type="match status" value="1"/>
</dbReference>
<dbReference type="Gene3D" id="3.40.50.300">
    <property type="entry name" value="P-loop containing nucleotide triphosphate hydrolases"/>
    <property type="match status" value="1"/>
</dbReference>
<dbReference type="RefSeq" id="WP_397717291.1">
    <property type="nucleotide sequence ID" value="NZ_JBIRGN010000008.1"/>
</dbReference>
<keyword evidence="3" id="KW-0067">ATP-binding</keyword>
<feature type="domain" description="ORC1/DEAH AAA+ ATPase" evidence="2">
    <location>
        <begin position="19"/>
        <end position="109"/>
    </location>
</feature>
<dbReference type="SUPFAM" id="SSF52540">
    <property type="entry name" value="P-loop containing nucleoside triphosphate hydrolases"/>
    <property type="match status" value="1"/>
</dbReference>
<evidence type="ECO:0000313" key="4">
    <source>
        <dbReference type="Proteomes" id="UP001610818"/>
    </source>
</evidence>
<accession>A0ABW7R0D1</accession>
<dbReference type="SUPFAM" id="SSF48452">
    <property type="entry name" value="TPR-like"/>
    <property type="match status" value="1"/>
</dbReference>
<dbReference type="GO" id="GO:0005524">
    <property type="term" value="F:ATP binding"/>
    <property type="evidence" value="ECO:0007669"/>
    <property type="project" value="UniProtKB-KW"/>
</dbReference>
<comment type="caution">
    <text evidence="3">The sequence shown here is derived from an EMBL/GenBank/DDBJ whole genome shotgun (WGS) entry which is preliminary data.</text>
</comment>
<keyword evidence="3" id="KW-0547">Nucleotide-binding</keyword>
<organism evidence="3 4">
    <name type="scientific">Streptomyces longisporoflavus</name>
    <dbReference type="NCBI Taxonomy" id="28044"/>
    <lineage>
        <taxon>Bacteria</taxon>
        <taxon>Bacillati</taxon>
        <taxon>Actinomycetota</taxon>
        <taxon>Actinomycetes</taxon>
        <taxon>Kitasatosporales</taxon>
        <taxon>Streptomycetaceae</taxon>
        <taxon>Streptomyces</taxon>
    </lineage>
</organism>
<gene>
    <name evidence="3" type="ORF">ACH4F9_37520</name>
</gene>
<protein>
    <submittedName>
        <fullName evidence="3">ATP-binding protein</fullName>
    </submittedName>
</protein>
<keyword evidence="4" id="KW-1185">Reference proteome</keyword>
<dbReference type="PANTHER" id="PTHR47691">
    <property type="entry name" value="REGULATOR-RELATED"/>
    <property type="match status" value="1"/>
</dbReference>
<evidence type="ECO:0000313" key="3">
    <source>
        <dbReference type="EMBL" id="MFH8550705.1"/>
    </source>
</evidence>
<dbReference type="InterPro" id="IPR049945">
    <property type="entry name" value="AAA_22"/>
</dbReference>
<reference evidence="3 4" key="1">
    <citation type="submission" date="2024-10" db="EMBL/GenBank/DDBJ databases">
        <title>The Natural Products Discovery Center: Release of the First 8490 Sequenced Strains for Exploring Actinobacteria Biosynthetic Diversity.</title>
        <authorList>
            <person name="Kalkreuter E."/>
            <person name="Kautsar S.A."/>
            <person name="Yang D."/>
            <person name="Bader C.D."/>
            <person name="Teijaro C.N."/>
            <person name="Fluegel L."/>
            <person name="Davis C.M."/>
            <person name="Simpson J.R."/>
            <person name="Lauterbach L."/>
            <person name="Steele A.D."/>
            <person name="Gui C."/>
            <person name="Meng S."/>
            <person name="Li G."/>
            <person name="Viehrig K."/>
            <person name="Ye F."/>
            <person name="Su P."/>
            <person name="Kiefer A.F."/>
            <person name="Nichols A."/>
            <person name="Cepeda A.J."/>
            <person name="Yan W."/>
            <person name="Fan B."/>
            <person name="Jiang Y."/>
            <person name="Adhikari A."/>
            <person name="Zheng C.-J."/>
            <person name="Schuster L."/>
            <person name="Cowan T.M."/>
            <person name="Smanski M.J."/>
            <person name="Chevrette M.G."/>
            <person name="De Carvalho L.P.S."/>
            <person name="Shen B."/>
        </authorList>
    </citation>
    <scope>NUCLEOTIDE SEQUENCE [LARGE SCALE GENOMIC DNA]</scope>
    <source>
        <strain evidence="3 4">NPDC017990</strain>
    </source>
</reference>
<feature type="region of interest" description="Disordered" evidence="1">
    <location>
        <begin position="675"/>
        <end position="698"/>
    </location>
</feature>
<evidence type="ECO:0000256" key="1">
    <source>
        <dbReference type="SAM" id="MobiDB-lite"/>
    </source>
</evidence>
<sequence>MIGRSRELRQLERLCGRSRLVTVTGVGGVGKSRLARRAAAELQRRYAGGVWWVELTGLSEGALLAHSIAEALPLADQSTRPMLDVVADYLADRELLLVLDTCEHLTDACATVADALLRAAPGLQILATSRRRLGLTAEEVLTLEPLPVPRGREDMDGSEAVALLVERAAKTVPGFAVSVADADDVVRLSQLLEGLPLAIELAAARLGEIPVGALVKRLPNRFDVLQVTEAAPDDRSPAVSPSRPGREAPPWHRALRTTIGWSHELCTPAERLLWARLSVFAGSFDTEAAVAVCADEHLPEADIPRLLGVLVDNSIINWLPHSEVSDRFRLLDTLREYGADWLRALGEEERLRRRHLAYYRAFAHRADAGWLGPEQLAWYARAAAEYTNLRAALDLSLRQPEGHAALELVGNLWFFWHACGFPREGQYYLAQALAADRTPCPERGKALWAEGMVLVTLGDAEAIGARATEIASTAARFGCAAAADHADALASIAAVMLGDHARAATLSQAVLDRHRCSPMAQPTQSAGCVRSLVYIGEGRIDEAVAVLNHIMADCDRHGEQWSRAFADYMCARAELARGRVEAAFEHGRAAWLTKRRLDDSLGMAVALDVLAAAAVAAGDAWRTAHLLGFAQQVWDTLGVPQLGVSEWAATRRSCEEQARGALGDDVYTTVFRNGYRTRQDDPDPLTPQGAAPGARPGR</sequence>
<dbReference type="InterPro" id="IPR011990">
    <property type="entry name" value="TPR-like_helical_dom_sf"/>
</dbReference>
<dbReference type="PANTHER" id="PTHR47691:SF3">
    <property type="entry name" value="HTH-TYPE TRANSCRIPTIONAL REGULATOR RV0890C-RELATED"/>
    <property type="match status" value="1"/>
</dbReference>
<name>A0ABW7R0D1_9ACTN</name>
<dbReference type="InterPro" id="IPR027417">
    <property type="entry name" value="P-loop_NTPase"/>
</dbReference>
<dbReference type="Proteomes" id="UP001610818">
    <property type="component" value="Unassembled WGS sequence"/>
</dbReference>
<proteinExistence type="predicted"/>